<dbReference type="RefSeq" id="WP_160632046.1">
    <property type="nucleotide sequence ID" value="NZ_WWNE01000004.1"/>
</dbReference>
<name>A0A6N9NEV5_9FLAO</name>
<accession>A0A6N9NEV5</accession>
<evidence type="ECO:0000313" key="2">
    <source>
        <dbReference type="Proteomes" id="UP000470771"/>
    </source>
</evidence>
<evidence type="ECO:0000313" key="1">
    <source>
        <dbReference type="EMBL" id="NBG65166.1"/>
    </source>
</evidence>
<proteinExistence type="predicted"/>
<organism evidence="1 2">
    <name type="scientific">Acidiluteibacter ferrifornacis</name>
    <dbReference type="NCBI Taxonomy" id="2692424"/>
    <lineage>
        <taxon>Bacteria</taxon>
        <taxon>Pseudomonadati</taxon>
        <taxon>Bacteroidota</taxon>
        <taxon>Flavobacteriia</taxon>
        <taxon>Flavobacteriales</taxon>
        <taxon>Cryomorphaceae</taxon>
        <taxon>Acidiluteibacter</taxon>
    </lineage>
</organism>
<dbReference type="EMBL" id="WWNE01000004">
    <property type="protein sequence ID" value="NBG65166.1"/>
    <property type="molecule type" value="Genomic_DNA"/>
</dbReference>
<gene>
    <name evidence="1" type="ORF">GQN54_03500</name>
</gene>
<protein>
    <submittedName>
        <fullName evidence="1">Uncharacterized protein</fullName>
    </submittedName>
</protein>
<comment type="caution">
    <text evidence="1">The sequence shown here is derived from an EMBL/GenBank/DDBJ whole genome shotgun (WGS) entry which is preliminary data.</text>
</comment>
<dbReference type="AlphaFoldDB" id="A0A6N9NEV5"/>
<reference evidence="1 2" key="1">
    <citation type="submission" date="2019-12" db="EMBL/GenBank/DDBJ databases">
        <authorList>
            <person name="Zhao J."/>
        </authorList>
    </citation>
    <scope>NUCLEOTIDE SEQUENCE [LARGE SCALE GENOMIC DNA]</scope>
    <source>
        <strain evidence="1 2">S-15</strain>
    </source>
</reference>
<dbReference type="Proteomes" id="UP000470771">
    <property type="component" value="Unassembled WGS sequence"/>
</dbReference>
<keyword evidence="2" id="KW-1185">Reference proteome</keyword>
<sequence>MNNLKNKSPLKTIFAFILTSIIQLGYSQLVLPDEHFFKDYNSFNVDFIKKNKIRSIQLTYSEKMDGEIIVSKPAIKRFYFNQEGRPTKEVYIESRGIYKDSSTIYFKFNASNLLHEELITYQSETIKRAFNYNAKNRVQSIVTTKHYKGKEDTVSIERYKEPYSDESFAKRIYLNSENRPYLEERLYYENNRIIREEKDLIITSKSSTKSWSYKGHLIDKIEYSNYINRNEKGVYQFEYVNQNHLEYAYLFIEGELEKKLAFVYSPDDSDHLEALVIRYEQEGKIEIIQLEYTYY</sequence>